<proteinExistence type="predicted"/>
<keyword evidence="1" id="KW-0732">Signal</keyword>
<feature type="signal peptide" evidence="1">
    <location>
        <begin position="1"/>
        <end position="20"/>
    </location>
</feature>
<evidence type="ECO:0000313" key="3">
    <source>
        <dbReference type="Proteomes" id="UP000325684"/>
    </source>
</evidence>
<feature type="non-terminal residue" evidence="2">
    <location>
        <position position="37"/>
    </location>
</feature>
<feature type="chain" id="PRO_5024271068" evidence="1">
    <location>
        <begin position="21"/>
        <end position="37"/>
    </location>
</feature>
<sequence>MKKLLLATVAVFGFAGAAAAADLPSRYAPPPVIAAVP</sequence>
<keyword evidence="3" id="KW-1185">Reference proteome</keyword>
<organism evidence="2 3">
    <name type="scientific">Microvirga brassicacearum</name>
    <dbReference type="NCBI Taxonomy" id="2580413"/>
    <lineage>
        <taxon>Bacteria</taxon>
        <taxon>Pseudomonadati</taxon>
        <taxon>Pseudomonadota</taxon>
        <taxon>Alphaproteobacteria</taxon>
        <taxon>Hyphomicrobiales</taxon>
        <taxon>Methylobacteriaceae</taxon>
        <taxon>Microvirga</taxon>
    </lineage>
</organism>
<dbReference type="Proteomes" id="UP000325684">
    <property type="component" value="Unassembled WGS sequence"/>
</dbReference>
<evidence type="ECO:0000313" key="2">
    <source>
        <dbReference type="EMBL" id="KAB0266569.1"/>
    </source>
</evidence>
<dbReference type="AlphaFoldDB" id="A0A5N3P9Z6"/>
<dbReference type="EMBL" id="VCMV01000020">
    <property type="protein sequence ID" value="KAB0266569.1"/>
    <property type="molecule type" value="Genomic_DNA"/>
</dbReference>
<evidence type="ECO:0000256" key="1">
    <source>
        <dbReference type="SAM" id="SignalP"/>
    </source>
</evidence>
<gene>
    <name evidence="2" type="ORF">FEZ63_13075</name>
</gene>
<comment type="caution">
    <text evidence="2">The sequence shown here is derived from an EMBL/GenBank/DDBJ whole genome shotgun (WGS) entry which is preliminary data.</text>
</comment>
<name>A0A5N3P9Z6_9HYPH</name>
<reference evidence="2 3" key="1">
    <citation type="journal article" date="2019" name="Microorganisms">
        <title>Genome Insights into the Novel Species Microvirga brassicacearum, a Rapeseed Endophyte with Biotechnological Potential.</title>
        <authorList>
            <person name="Jimenez-Gomez A."/>
            <person name="Saati-Santamaria Z."/>
            <person name="Igual J.M."/>
            <person name="Rivas R."/>
            <person name="Mateos P.F."/>
            <person name="Garcia-Fraile P."/>
        </authorList>
    </citation>
    <scope>NUCLEOTIDE SEQUENCE [LARGE SCALE GENOMIC DNA]</scope>
    <source>
        <strain evidence="2 3">CDVBN77</strain>
    </source>
</reference>
<accession>A0A5N3P9Z6</accession>
<protein>
    <submittedName>
        <fullName evidence="2">Porin family protein</fullName>
    </submittedName>
</protein>